<dbReference type="EMBL" id="JAMBEP010000001">
    <property type="protein sequence ID" value="MCL1633436.1"/>
    <property type="molecule type" value="Genomic_DNA"/>
</dbReference>
<dbReference type="Pfam" id="PF00545">
    <property type="entry name" value="Ribonuclease"/>
    <property type="match status" value="1"/>
</dbReference>
<feature type="compositionally biased region" description="Polar residues" evidence="3">
    <location>
        <begin position="26"/>
        <end position="39"/>
    </location>
</feature>
<feature type="region of interest" description="Disordered" evidence="3">
    <location>
        <begin position="26"/>
        <end position="62"/>
    </location>
</feature>
<keyword evidence="1" id="KW-0540">Nuclease</keyword>
<comment type="caution">
    <text evidence="4">The sequence shown here is derived from an EMBL/GenBank/DDBJ whole genome shotgun (WGS) entry which is preliminary data.</text>
</comment>
<protein>
    <submittedName>
        <fullName evidence="4">Ribonuclease</fullName>
    </submittedName>
</protein>
<evidence type="ECO:0000256" key="1">
    <source>
        <dbReference type="ARBA" id="ARBA00022722"/>
    </source>
</evidence>
<proteinExistence type="predicted"/>
<gene>
    <name evidence="4" type="ORF">M2650_02075</name>
</gene>
<dbReference type="Gene3D" id="3.10.450.30">
    <property type="entry name" value="Microbial ribonucleases"/>
    <property type="match status" value="1"/>
</dbReference>
<evidence type="ECO:0000256" key="3">
    <source>
        <dbReference type="SAM" id="MobiDB-lite"/>
    </source>
</evidence>
<evidence type="ECO:0000313" key="5">
    <source>
        <dbReference type="Proteomes" id="UP001431217"/>
    </source>
</evidence>
<dbReference type="InterPro" id="IPR000026">
    <property type="entry name" value="N1-like"/>
</dbReference>
<reference evidence="4 5" key="1">
    <citation type="submission" date="2022-05" db="EMBL/GenBank/DDBJ databases">
        <title>Luteimonas sp. SX5, whole genome shotgun sequencing project.</title>
        <authorList>
            <person name="Zhao G."/>
            <person name="Shen L."/>
        </authorList>
    </citation>
    <scope>NUCLEOTIDE SEQUENCE [LARGE SCALE GENOMIC DNA]</scope>
    <source>
        <strain evidence="4 5">SX5</strain>
    </source>
</reference>
<accession>A0ABT0MEY3</accession>
<organism evidence="4 5">
    <name type="scientific">Luteimonas galliterrae</name>
    <dbReference type="NCBI Taxonomy" id="2940486"/>
    <lineage>
        <taxon>Bacteria</taxon>
        <taxon>Pseudomonadati</taxon>
        <taxon>Pseudomonadota</taxon>
        <taxon>Gammaproteobacteria</taxon>
        <taxon>Lysobacterales</taxon>
        <taxon>Lysobacteraceae</taxon>
        <taxon>Luteimonas</taxon>
    </lineage>
</organism>
<evidence type="ECO:0000256" key="2">
    <source>
        <dbReference type="ARBA" id="ARBA00022801"/>
    </source>
</evidence>
<name>A0ABT0MEY3_9GAMM</name>
<evidence type="ECO:0000313" key="4">
    <source>
        <dbReference type="EMBL" id="MCL1633436.1"/>
    </source>
</evidence>
<feature type="region of interest" description="Disordered" evidence="3">
    <location>
        <begin position="75"/>
        <end position="109"/>
    </location>
</feature>
<sequence length="154" mass="16893">MRKPGLLIAALLLVALALLWPRLTTTPDQPATAIGTSVPQRPGDAPHPSSQPPDASATLPEFLPREAHETLRLIARGGPFPHRQDGSVFGNREGRLPSKPRGYYREYTVDTPGLGHRGARRIVTGGDPPEAWYYSDDHYDSFQAFDPGPYGARR</sequence>
<dbReference type="SUPFAM" id="SSF53933">
    <property type="entry name" value="Microbial ribonucleases"/>
    <property type="match status" value="1"/>
</dbReference>
<dbReference type="Proteomes" id="UP001431217">
    <property type="component" value="Unassembled WGS sequence"/>
</dbReference>
<dbReference type="InterPro" id="IPR016191">
    <property type="entry name" value="Ribonuclease/ribotoxin"/>
</dbReference>
<keyword evidence="5" id="KW-1185">Reference proteome</keyword>
<dbReference type="RefSeq" id="WP_249470557.1">
    <property type="nucleotide sequence ID" value="NZ_JAMBEP010000001.1"/>
</dbReference>
<keyword evidence="2" id="KW-0378">Hydrolase</keyword>